<gene>
    <name evidence="2" type="ORF">CKAH01_12272</name>
</gene>
<sequence length="79" mass="8354">MGTATHSCQLQPQLLAAGDRFLVCLMYAVPLSWVRPPTTNNNDNAGVPPSTCAPSNTLTRPMEQRECHAAAQVPGPPPG</sequence>
<dbReference type="AlphaFoldDB" id="A0AAE0DD02"/>
<feature type="region of interest" description="Disordered" evidence="1">
    <location>
        <begin position="36"/>
        <end position="58"/>
    </location>
</feature>
<dbReference type="Proteomes" id="UP001281614">
    <property type="component" value="Unassembled WGS sequence"/>
</dbReference>
<dbReference type="EMBL" id="VYYT01000023">
    <property type="protein sequence ID" value="KAK2777006.1"/>
    <property type="molecule type" value="Genomic_DNA"/>
</dbReference>
<protein>
    <submittedName>
        <fullName evidence="2">Uncharacterized protein</fullName>
    </submittedName>
</protein>
<proteinExistence type="predicted"/>
<name>A0AAE0DD02_COLKA</name>
<comment type="caution">
    <text evidence="2">The sequence shown here is derived from an EMBL/GenBank/DDBJ whole genome shotgun (WGS) entry which is preliminary data.</text>
</comment>
<reference evidence="2" key="1">
    <citation type="submission" date="2023-02" db="EMBL/GenBank/DDBJ databases">
        <title>Colletotrichum kahawae CIFC_Que2 genome sequencing and assembly.</title>
        <authorList>
            <person name="Baroncelli R."/>
        </authorList>
    </citation>
    <scope>NUCLEOTIDE SEQUENCE</scope>
    <source>
        <strain evidence="2">CIFC_Que2</strain>
    </source>
</reference>
<evidence type="ECO:0000313" key="2">
    <source>
        <dbReference type="EMBL" id="KAK2777006.1"/>
    </source>
</evidence>
<keyword evidence="3" id="KW-1185">Reference proteome</keyword>
<organism evidence="2 3">
    <name type="scientific">Colletotrichum kahawae</name>
    <name type="common">Coffee berry disease fungus</name>
    <dbReference type="NCBI Taxonomy" id="34407"/>
    <lineage>
        <taxon>Eukaryota</taxon>
        <taxon>Fungi</taxon>
        <taxon>Dikarya</taxon>
        <taxon>Ascomycota</taxon>
        <taxon>Pezizomycotina</taxon>
        <taxon>Sordariomycetes</taxon>
        <taxon>Hypocreomycetidae</taxon>
        <taxon>Glomerellales</taxon>
        <taxon>Glomerellaceae</taxon>
        <taxon>Colletotrichum</taxon>
        <taxon>Colletotrichum gloeosporioides species complex</taxon>
    </lineage>
</organism>
<evidence type="ECO:0000313" key="3">
    <source>
        <dbReference type="Proteomes" id="UP001281614"/>
    </source>
</evidence>
<evidence type="ECO:0000256" key="1">
    <source>
        <dbReference type="SAM" id="MobiDB-lite"/>
    </source>
</evidence>
<accession>A0AAE0DD02</accession>